<feature type="compositionally biased region" description="Low complexity" evidence="1">
    <location>
        <begin position="109"/>
        <end position="123"/>
    </location>
</feature>
<name>A0A7S4VER2_9STRA</name>
<dbReference type="AlphaFoldDB" id="A0A7S4VER2"/>
<feature type="region of interest" description="Disordered" evidence="1">
    <location>
        <begin position="1"/>
        <end position="59"/>
    </location>
</feature>
<organism evidence="2">
    <name type="scientific">Ditylum brightwellii</name>
    <dbReference type="NCBI Taxonomy" id="49249"/>
    <lineage>
        <taxon>Eukaryota</taxon>
        <taxon>Sar</taxon>
        <taxon>Stramenopiles</taxon>
        <taxon>Ochrophyta</taxon>
        <taxon>Bacillariophyta</taxon>
        <taxon>Mediophyceae</taxon>
        <taxon>Lithodesmiophycidae</taxon>
        <taxon>Lithodesmiales</taxon>
        <taxon>Lithodesmiaceae</taxon>
        <taxon>Ditylum</taxon>
    </lineage>
</organism>
<reference evidence="2" key="1">
    <citation type="submission" date="2021-01" db="EMBL/GenBank/DDBJ databases">
        <authorList>
            <person name="Corre E."/>
            <person name="Pelletier E."/>
            <person name="Niang G."/>
            <person name="Scheremetjew M."/>
            <person name="Finn R."/>
            <person name="Kale V."/>
            <person name="Holt S."/>
            <person name="Cochrane G."/>
            <person name="Meng A."/>
            <person name="Brown T."/>
            <person name="Cohen L."/>
        </authorList>
    </citation>
    <scope>NUCLEOTIDE SEQUENCE</scope>
    <source>
        <strain evidence="2">GSO104</strain>
    </source>
</reference>
<sequence>MQTASSLMMDNTQNDGIAASTSKQEFRPEDTLAAGPFGSNDSSLSNKKQTASEKEINEAKEEVTELVASLLALSGAPAFVEEYYGEENASSKYEFVGFDPSRVPPNLLSQPSSSGSASAASKALRTGEKDGQVLLQSILSDFEMRAIGHDGMAADNKKRGGGHYTEVRKVGAFLEGYRRAEVKRISRETITMILDRLVTDGVKGLDEMLVGMTKGGSSRTEGGGFVAGESGELNDSLVNYLNEAIRTQEKKVQQLIGDRPTEAPMPTAAAIRNKDEEDSKANSLWNVTTNEETGEIIESIDPNDPNVKKALFDELENKNSDNNAITRDSGFTKTAPEVLLTLLTLLRDRIKAEAAFEGSDEKGRNLRVLAYCLRAESDPAREKIVRDYLGTSMDALDSFLELIESSIEYTEDNSSNILRPSSGNSLLNLGLLKQIKDMVEDMKDRMAWKASGISSTDGNSWQ</sequence>
<dbReference type="EMBL" id="HBNS01042026">
    <property type="protein sequence ID" value="CAE4640902.1"/>
    <property type="molecule type" value="Transcribed_RNA"/>
</dbReference>
<feature type="compositionally biased region" description="Basic and acidic residues" evidence="1">
    <location>
        <begin position="50"/>
        <end position="59"/>
    </location>
</feature>
<gene>
    <name evidence="2" type="ORF">DBRI00130_LOCUS32688</name>
</gene>
<feature type="compositionally biased region" description="Polar residues" evidence="1">
    <location>
        <begin position="1"/>
        <end position="23"/>
    </location>
</feature>
<accession>A0A7S4VER2</accession>
<feature type="compositionally biased region" description="Polar residues" evidence="1">
    <location>
        <begin position="39"/>
        <end position="49"/>
    </location>
</feature>
<feature type="region of interest" description="Disordered" evidence="1">
    <location>
        <begin position="104"/>
        <end position="125"/>
    </location>
</feature>
<evidence type="ECO:0000256" key="1">
    <source>
        <dbReference type="SAM" id="MobiDB-lite"/>
    </source>
</evidence>
<protein>
    <submittedName>
        <fullName evidence="2">Uncharacterized protein</fullName>
    </submittedName>
</protein>
<evidence type="ECO:0000313" key="2">
    <source>
        <dbReference type="EMBL" id="CAE4640902.1"/>
    </source>
</evidence>
<proteinExistence type="predicted"/>